<protein>
    <submittedName>
        <fullName evidence="1">Uncharacterized protein</fullName>
    </submittedName>
</protein>
<name>A0A545TDC8_9GAMM</name>
<dbReference type="Proteomes" id="UP000317839">
    <property type="component" value="Unassembled WGS sequence"/>
</dbReference>
<reference evidence="1 2" key="1">
    <citation type="submission" date="2019-06" db="EMBL/GenBank/DDBJ databases">
        <title>Draft genome of Aliikangiella marina GYP-15.</title>
        <authorList>
            <person name="Wang G."/>
        </authorList>
    </citation>
    <scope>NUCLEOTIDE SEQUENCE [LARGE SCALE GENOMIC DNA]</scope>
    <source>
        <strain evidence="1 2">GYP-15</strain>
    </source>
</reference>
<accession>A0A545TDC8</accession>
<comment type="caution">
    <text evidence="1">The sequence shown here is derived from an EMBL/GenBank/DDBJ whole genome shotgun (WGS) entry which is preliminary data.</text>
</comment>
<keyword evidence="2" id="KW-1185">Reference proteome</keyword>
<dbReference type="OrthoDB" id="7063451at2"/>
<evidence type="ECO:0000313" key="1">
    <source>
        <dbReference type="EMBL" id="TQV75191.1"/>
    </source>
</evidence>
<dbReference type="RefSeq" id="WP_142941808.1">
    <property type="nucleotide sequence ID" value="NZ_VIKR01000002.1"/>
</dbReference>
<dbReference type="EMBL" id="VIKR01000002">
    <property type="protein sequence ID" value="TQV75191.1"/>
    <property type="molecule type" value="Genomic_DNA"/>
</dbReference>
<gene>
    <name evidence="1" type="ORF">FLL45_09640</name>
</gene>
<dbReference type="AlphaFoldDB" id="A0A545TDC8"/>
<sequence>MNLTTIEKITAELNLVEIDFELIDDQIHIPLPYNFDTLVIEIWQDGEDSISLLNGDFHTHGDIEAREYGLPSREKGILHLVESIFNGKFKLAKRVNALGKIENKILDSFSLALLDEGHDYEFVSEVSLKC</sequence>
<proteinExistence type="predicted"/>
<evidence type="ECO:0000313" key="2">
    <source>
        <dbReference type="Proteomes" id="UP000317839"/>
    </source>
</evidence>
<organism evidence="1 2">
    <name type="scientific">Aliikangiella marina</name>
    <dbReference type="NCBI Taxonomy" id="1712262"/>
    <lineage>
        <taxon>Bacteria</taxon>
        <taxon>Pseudomonadati</taxon>
        <taxon>Pseudomonadota</taxon>
        <taxon>Gammaproteobacteria</taxon>
        <taxon>Oceanospirillales</taxon>
        <taxon>Pleioneaceae</taxon>
        <taxon>Aliikangiella</taxon>
    </lineage>
</organism>